<dbReference type="AlphaFoldDB" id="A0A1I6PDC7"/>
<dbReference type="STRING" id="593133.SAMN04488006_0926"/>
<keyword evidence="1" id="KW-0732">Signal</keyword>
<dbReference type="EMBL" id="FOZP01000002">
    <property type="protein sequence ID" value="SFS38196.1"/>
    <property type="molecule type" value="Genomic_DNA"/>
</dbReference>
<dbReference type="PANTHER" id="PTHR12558">
    <property type="entry name" value="CELL DIVISION CYCLE 16,23,27"/>
    <property type="match status" value="1"/>
</dbReference>
<dbReference type="Proteomes" id="UP000199312">
    <property type="component" value="Unassembled WGS sequence"/>
</dbReference>
<dbReference type="Gene3D" id="1.25.40.10">
    <property type="entry name" value="Tetratricopeptide repeat domain"/>
    <property type="match status" value="3"/>
</dbReference>
<dbReference type="InterPro" id="IPR019734">
    <property type="entry name" value="TPR_rpt"/>
</dbReference>
<reference evidence="3" key="1">
    <citation type="submission" date="2016-10" db="EMBL/GenBank/DDBJ databases">
        <authorList>
            <person name="Varghese N."/>
            <person name="Submissions S."/>
        </authorList>
    </citation>
    <scope>NUCLEOTIDE SEQUENCE [LARGE SCALE GENOMIC DNA]</scope>
    <source>
        <strain evidence="3">DSM 24450</strain>
    </source>
</reference>
<evidence type="ECO:0000313" key="3">
    <source>
        <dbReference type="Proteomes" id="UP000199312"/>
    </source>
</evidence>
<accession>A0A1I6PDC7</accession>
<evidence type="ECO:0000313" key="2">
    <source>
        <dbReference type="EMBL" id="SFS38196.1"/>
    </source>
</evidence>
<organism evidence="2 3">
    <name type="scientific">Lutibacter maritimus</name>
    <dbReference type="NCBI Taxonomy" id="593133"/>
    <lineage>
        <taxon>Bacteria</taxon>
        <taxon>Pseudomonadati</taxon>
        <taxon>Bacteroidota</taxon>
        <taxon>Flavobacteriia</taxon>
        <taxon>Flavobacteriales</taxon>
        <taxon>Flavobacteriaceae</taxon>
        <taxon>Lutibacter</taxon>
    </lineage>
</organism>
<dbReference type="SUPFAM" id="SSF48452">
    <property type="entry name" value="TPR-like"/>
    <property type="match status" value="3"/>
</dbReference>
<dbReference type="Pfam" id="PF13181">
    <property type="entry name" value="TPR_8"/>
    <property type="match status" value="1"/>
</dbReference>
<feature type="signal peptide" evidence="1">
    <location>
        <begin position="1"/>
        <end position="18"/>
    </location>
</feature>
<feature type="chain" id="PRO_5011682448" evidence="1">
    <location>
        <begin position="19"/>
        <end position="591"/>
    </location>
</feature>
<evidence type="ECO:0000256" key="1">
    <source>
        <dbReference type="SAM" id="SignalP"/>
    </source>
</evidence>
<dbReference type="RefSeq" id="WP_143102377.1">
    <property type="nucleotide sequence ID" value="NZ_FOZP01000002.1"/>
</dbReference>
<gene>
    <name evidence="2" type="ORF">SAMN04488006_0926</name>
</gene>
<dbReference type="Pfam" id="PF13174">
    <property type="entry name" value="TPR_6"/>
    <property type="match status" value="1"/>
</dbReference>
<protein>
    <submittedName>
        <fullName evidence="2">Tetratricopeptide repeat-containing protein</fullName>
    </submittedName>
</protein>
<sequence>MRYLLFIFFCWFSLQIKAQEPQLAFQYFNNGEYEKATAIFKPLHEKNPYNSIYLTYLIDCYQQLQQFDKVNTVVTKQIENFKNQQYLFIEIGYNFQLQHQQEKAEENYQKALNAINQMPSLGYIIGKTFQDNHLLDYALLAYKNAMELMPKANYNYQVALIYGEKGEIENMFNTYLDMVLINESYLPTSKSYMGRFITDDAENENNNTLKKLLIKRLQNNPLTVWNQLLSWLFMQQSDYDKALVQEKAIFKRNATNIDNIIDIGKIAFKNNSYETSKKCFHFVLENSSNVETELTAKLYLLEIDMNTNTSYESIENQFQQLFTEYGKTNKTIGLQAAYAEFLAFKKDEPDNGIIVLKEALKLPINEFQTGYLKTKLADILVFNNKFNAALIYYTQVQNDLKNHTLGQTARFKIAQTSYFKGDFEWAQSQLKVLKNSTSQLISNDALDLNLLITDNAVKDSLKIALKTYAKADLLAFQNKNQQAIDTLQVVLNNYKGHPIEDEALFKQAQLFEKINQFENAEKNYLQIIAINKDDILADDAHYYLAELYVNKLQNIEKAKEFYQKIIFEYSSSIFLVDARKKFRDLRGDNLN</sequence>
<proteinExistence type="predicted"/>
<dbReference type="InterPro" id="IPR011990">
    <property type="entry name" value="TPR-like_helical_dom_sf"/>
</dbReference>
<keyword evidence="3" id="KW-1185">Reference proteome</keyword>
<name>A0A1I6PDC7_9FLAO</name>
<dbReference type="OrthoDB" id="9763354at2"/>
<dbReference type="PANTHER" id="PTHR12558:SF13">
    <property type="entry name" value="CELL DIVISION CYCLE PROTEIN 27 HOMOLOG"/>
    <property type="match status" value="1"/>
</dbReference>